<dbReference type="InterPro" id="IPR025285">
    <property type="entry name" value="DUF4145"/>
</dbReference>
<gene>
    <name evidence="2" type="ORF">J2W31_004515</name>
</gene>
<proteinExistence type="predicted"/>
<dbReference type="Pfam" id="PF13643">
    <property type="entry name" value="DUF4145"/>
    <property type="match status" value="1"/>
</dbReference>
<sequence>MSTTDNAPAISKRSFTCPHCGAFAGQHWFHVHIREVHSNGGIPPSQGDLVRVAHTSNSDQVYIAYATKMLHARLSFMAPEPLAAGRTYELFNSAVSRCGSCDKIALWVGDKLVFPESPLRPAAPLEVPEALRADYDEAAKVLPHSAKASAALSRRCLQTLLRDKGYKQHNLGNAIQALLDANTLPSGLAEIVDAIRNVGNFAAHAMKDTNTGAILDVEPAEAEWNLEVLEGLFDHFYVGPAKNAKRLQALNTKLNQGGKPAVKS</sequence>
<organism evidence="2 3">
    <name type="scientific">Variovorax boronicumulans</name>
    <dbReference type="NCBI Taxonomy" id="436515"/>
    <lineage>
        <taxon>Bacteria</taxon>
        <taxon>Pseudomonadati</taxon>
        <taxon>Pseudomonadota</taxon>
        <taxon>Betaproteobacteria</taxon>
        <taxon>Burkholderiales</taxon>
        <taxon>Comamonadaceae</taxon>
        <taxon>Variovorax</taxon>
    </lineage>
</organism>
<evidence type="ECO:0000259" key="1">
    <source>
        <dbReference type="Pfam" id="PF13643"/>
    </source>
</evidence>
<dbReference type="EMBL" id="JAUSRD010000012">
    <property type="protein sequence ID" value="MDP9895390.1"/>
    <property type="molecule type" value="Genomic_DNA"/>
</dbReference>
<dbReference type="AlphaFoldDB" id="A0AAW8CYG4"/>
<evidence type="ECO:0000313" key="3">
    <source>
        <dbReference type="Proteomes" id="UP001242045"/>
    </source>
</evidence>
<dbReference type="Proteomes" id="UP001242045">
    <property type="component" value="Unassembled WGS sequence"/>
</dbReference>
<protein>
    <recommendedName>
        <fullName evidence="1">DUF4145 domain-containing protein</fullName>
    </recommendedName>
</protein>
<accession>A0AAW8CYG4</accession>
<evidence type="ECO:0000313" key="2">
    <source>
        <dbReference type="EMBL" id="MDP9895390.1"/>
    </source>
</evidence>
<comment type="caution">
    <text evidence="2">The sequence shown here is derived from an EMBL/GenBank/DDBJ whole genome shotgun (WGS) entry which is preliminary data.</text>
</comment>
<name>A0AAW8CYG4_9BURK</name>
<reference evidence="2" key="1">
    <citation type="submission" date="2023-07" db="EMBL/GenBank/DDBJ databases">
        <title>Sorghum-associated microbial communities from plants grown in Nebraska, USA.</title>
        <authorList>
            <person name="Schachtman D."/>
        </authorList>
    </citation>
    <scope>NUCLEOTIDE SEQUENCE</scope>
    <source>
        <strain evidence="2">DS3754</strain>
    </source>
</reference>
<feature type="domain" description="DUF4145" evidence="1">
    <location>
        <begin position="137"/>
        <end position="216"/>
    </location>
</feature>
<dbReference type="RefSeq" id="WP_307686101.1">
    <property type="nucleotide sequence ID" value="NZ_JAUSRD010000012.1"/>
</dbReference>